<keyword evidence="5" id="KW-1185">Reference proteome</keyword>
<dbReference type="Proteomes" id="UP000013827">
    <property type="component" value="Unassembled WGS sequence"/>
</dbReference>
<dbReference type="CDD" id="cd00267">
    <property type="entry name" value="ABC_ATPase"/>
    <property type="match status" value="1"/>
</dbReference>
<dbReference type="GO" id="GO:0016887">
    <property type="term" value="F:ATP hydrolysis activity"/>
    <property type="evidence" value="ECO:0007669"/>
    <property type="project" value="InterPro"/>
</dbReference>
<reference evidence="4" key="2">
    <citation type="submission" date="2024-10" db="UniProtKB">
        <authorList>
            <consortium name="EnsemblProtists"/>
        </authorList>
    </citation>
    <scope>IDENTIFICATION</scope>
</reference>
<dbReference type="InterPro" id="IPR027417">
    <property type="entry name" value="P-loop_NTPase"/>
</dbReference>
<accession>A0A0D3L1F6</accession>
<evidence type="ECO:0000256" key="1">
    <source>
        <dbReference type="ARBA" id="ARBA00022741"/>
    </source>
</evidence>
<evidence type="ECO:0000313" key="4">
    <source>
        <dbReference type="EnsemblProtists" id="EOD41841"/>
    </source>
</evidence>
<dbReference type="GeneID" id="17287111"/>
<dbReference type="PANTHER" id="PTHR43158:SF2">
    <property type="entry name" value="SKFA PEPTIDE EXPORT ATP-BINDING PROTEIN SKFE"/>
    <property type="match status" value="1"/>
</dbReference>
<evidence type="ECO:0000259" key="3">
    <source>
        <dbReference type="PROSITE" id="PS50893"/>
    </source>
</evidence>
<dbReference type="KEGG" id="ehx:EMIHUDRAFT_461008"/>
<dbReference type="InterPro" id="IPR003593">
    <property type="entry name" value="AAA+_ATPase"/>
</dbReference>
<dbReference type="Pfam" id="PF00005">
    <property type="entry name" value="ABC_tran"/>
    <property type="match status" value="1"/>
</dbReference>
<keyword evidence="2" id="KW-0067">ATP-binding</keyword>
<dbReference type="STRING" id="2903.R1G1C9"/>
<dbReference type="SUPFAM" id="SSF52540">
    <property type="entry name" value="P-loop containing nucleoside triphosphate hydrolases"/>
    <property type="match status" value="2"/>
</dbReference>
<dbReference type="PROSITE" id="PS00211">
    <property type="entry name" value="ABC_TRANSPORTER_1"/>
    <property type="match status" value="1"/>
</dbReference>
<name>A0A0D3L1F6_EMIH1</name>
<evidence type="ECO:0000256" key="2">
    <source>
        <dbReference type="ARBA" id="ARBA00022840"/>
    </source>
</evidence>
<feature type="domain" description="ABC transporter" evidence="3">
    <location>
        <begin position="237"/>
        <end position="464"/>
    </location>
</feature>
<dbReference type="PANTHER" id="PTHR43158">
    <property type="entry name" value="SKFA PEPTIDE EXPORT ATP-BINDING PROTEIN SKFE"/>
    <property type="match status" value="1"/>
</dbReference>
<proteinExistence type="predicted"/>
<sequence length="466" mass="50194">MARRLARTSSRLARSLSTALAEEASSALVTLHDRTVAIGTPPRTLVDRLSLTLREGDRLAILGENGSGKTVTAQLLGRAIGGSADGVELTPSSAVASSAGVGREGRAVVHVSFESHRRLLQSEVREYRESRFDVTHRRATLASYLFPELRPDLPHPNGFAGYTPKEARLAPLPVPYDADAHHPGLAALESAVTRGEACEPRRTGFLGGEWREMAATVGAYFDSQRLASSARPPRPRLRRGAVAAEAAAEAAAATIVDFREVFDRLCWRVREREKWVVLGGNGSGKSTVIELITGDNLQAGGREEPPAAVKLQGAAHMGQDYIDYADPSINRNAASGGGVTNWEARALCPPLCCVVLSGFFDSAGRVSQTFFHLSHGQQKLVLLCRALVKRPRLLLLDEPTHGLSGHNRERLLETLASLADDAESPAVVYVTHRSDEIEALEYENVLQLTGGAAADGSGWRVVRTPR</sequence>
<dbReference type="EnsemblProtists" id="EOD41841">
    <property type="protein sequence ID" value="EOD41841"/>
    <property type="gene ID" value="EMIHUDRAFT_461008"/>
</dbReference>
<dbReference type="AlphaFoldDB" id="A0A0D3L1F6"/>
<dbReference type="InterPro" id="IPR003439">
    <property type="entry name" value="ABC_transporter-like_ATP-bd"/>
</dbReference>
<protein>
    <recommendedName>
        <fullName evidence="3">ABC transporter domain-containing protein</fullName>
    </recommendedName>
</protein>
<dbReference type="Gene3D" id="3.40.50.300">
    <property type="entry name" value="P-loop containing nucleotide triphosphate hydrolases"/>
    <property type="match status" value="2"/>
</dbReference>
<dbReference type="PaxDb" id="2903-EOD41841"/>
<dbReference type="SMART" id="SM00382">
    <property type="entry name" value="AAA"/>
    <property type="match status" value="1"/>
</dbReference>
<dbReference type="GO" id="GO:0005524">
    <property type="term" value="F:ATP binding"/>
    <property type="evidence" value="ECO:0007669"/>
    <property type="project" value="UniProtKB-KW"/>
</dbReference>
<evidence type="ECO:0000313" key="5">
    <source>
        <dbReference type="Proteomes" id="UP000013827"/>
    </source>
</evidence>
<dbReference type="RefSeq" id="XP_005794270.1">
    <property type="nucleotide sequence ID" value="XM_005794213.1"/>
</dbReference>
<dbReference type="HOGENOM" id="CLU_587167_0_0_1"/>
<dbReference type="InterPro" id="IPR003959">
    <property type="entry name" value="ATPase_AAA_core"/>
</dbReference>
<dbReference type="PROSITE" id="PS50893">
    <property type="entry name" value="ABC_TRANSPORTER_2"/>
    <property type="match status" value="1"/>
</dbReference>
<dbReference type="InterPro" id="IPR017871">
    <property type="entry name" value="ABC_transporter-like_CS"/>
</dbReference>
<organism evidence="4 5">
    <name type="scientific">Emiliania huxleyi (strain CCMP1516)</name>
    <dbReference type="NCBI Taxonomy" id="280463"/>
    <lineage>
        <taxon>Eukaryota</taxon>
        <taxon>Haptista</taxon>
        <taxon>Haptophyta</taxon>
        <taxon>Prymnesiophyceae</taxon>
        <taxon>Isochrysidales</taxon>
        <taxon>Noelaerhabdaceae</taxon>
        <taxon>Emiliania</taxon>
    </lineage>
</organism>
<dbReference type="Pfam" id="PF13304">
    <property type="entry name" value="AAA_21"/>
    <property type="match status" value="1"/>
</dbReference>
<reference evidence="5" key="1">
    <citation type="journal article" date="2013" name="Nature">
        <title>Pan genome of the phytoplankton Emiliania underpins its global distribution.</title>
        <authorList>
            <person name="Read B.A."/>
            <person name="Kegel J."/>
            <person name="Klute M.J."/>
            <person name="Kuo A."/>
            <person name="Lefebvre S.C."/>
            <person name="Maumus F."/>
            <person name="Mayer C."/>
            <person name="Miller J."/>
            <person name="Monier A."/>
            <person name="Salamov A."/>
            <person name="Young J."/>
            <person name="Aguilar M."/>
            <person name="Claverie J.M."/>
            <person name="Frickenhaus S."/>
            <person name="Gonzalez K."/>
            <person name="Herman E.K."/>
            <person name="Lin Y.C."/>
            <person name="Napier J."/>
            <person name="Ogata H."/>
            <person name="Sarno A.F."/>
            <person name="Shmutz J."/>
            <person name="Schroeder D."/>
            <person name="de Vargas C."/>
            <person name="Verret F."/>
            <person name="von Dassow P."/>
            <person name="Valentin K."/>
            <person name="Van de Peer Y."/>
            <person name="Wheeler G."/>
            <person name="Dacks J.B."/>
            <person name="Delwiche C.F."/>
            <person name="Dyhrman S.T."/>
            <person name="Glockner G."/>
            <person name="John U."/>
            <person name="Richards T."/>
            <person name="Worden A.Z."/>
            <person name="Zhang X."/>
            <person name="Grigoriev I.V."/>
            <person name="Allen A.E."/>
            <person name="Bidle K."/>
            <person name="Borodovsky M."/>
            <person name="Bowler C."/>
            <person name="Brownlee C."/>
            <person name="Cock J.M."/>
            <person name="Elias M."/>
            <person name="Gladyshev V.N."/>
            <person name="Groth M."/>
            <person name="Guda C."/>
            <person name="Hadaegh A."/>
            <person name="Iglesias-Rodriguez M.D."/>
            <person name="Jenkins J."/>
            <person name="Jones B.M."/>
            <person name="Lawson T."/>
            <person name="Leese F."/>
            <person name="Lindquist E."/>
            <person name="Lobanov A."/>
            <person name="Lomsadze A."/>
            <person name="Malik S.B."/>
            <person name="Marsh M.E."/>
            <person name="Mackinder L."/>
            <person name="Mock T."/>
            <person name="Mueller-Roeber B."/>
            <person name="Pagarete A."/>
            <person name="Parker M."/>
            <person name="Probert I."/>
            <person name="Quesneville H."/>
            <person name="Raines C."/>
            <person name="Rensing S.A."/>
            <person name="Riano-Pachon D.M."/>
            <person name="Richier S."/>
            <person name="Rokitta S."/>
            <person name="Shiraiwa Y."/>
            <person name="Soanes D.M."/>
            <person name="van der Giezen M."/>
            <person name="Wahlund T.M."/>
            <person name="Williams B."/>
            <person name="Wilson W."/>
            <person name="Wolfe G."/>
            <person name="Wurch L.L."/>
        </authorList>
    </citation>
    <scope>NUCLEOTIDE SEQUENCE</scope>
</reference>
<dbReference type="eggNOG" id="KOG0927">
    <property type="taxonomic scope" value="Eukaryota"/>
</dbReference>
<keyword evidence="1" id="KW-0547">Nucleotide-binding</keyword>